<dbReference type="EMBL" id="JZWT02000002">
    <property type="protein sequence ID" value="MFB6489846.1"/>
    <property type="molecule type" value="Genomic_DNA"/>
</dbReference>
<proteinExistence type="predicted"/>
<gene>
    <name evidence="1" type="primary">cysS</name>
    <name evidence="1" type="ORF">TU35_001140</name>
</gene>
<keyword evidence="1" id="KW-0436">Ligase</keyword>
<organism evidence="1 2">
    <name type="scientific">Thermoproteus sp. AZ2</name>
    <dbReference type="NCBI Taxonomy" id="1609232"/>
    <lineage>
        <taxon>Archaea</taxon>
        <taxon>Thermoproteota</taxon>
        <taxon>Thermoprotei</taxon>
        <taxon>Thermoproteales</taxon>
        <taxon>Thermoproteaceae</taxon>
        <taxon>Thermoproteus</taxon>
    </lineage>
</organism>
<protein>
    <submittedName>
        <fullName evidence="1">Cysteine--tRNA ligase</fullName>
        <ecNumber evidence="1">6.1.1.16</ecNumber>
    </submittedName>
</protein>
<name>A0ACC6UYQ4_9CREN</name>
<reference evidence="1" key="1">
    <citation type="submission" date="2024-07" db="EMBL/GenBank/DDBJ databases">
        <title>Metagenome and Metagenome-Assembled Genomes of Archaea from a hot spring from the geothermal field of Los Azufres, Mexico.</title>
        <authorList>
            <person name="Marin-Paredes R."/>
            <person name="Martinez-Romero E."/>
            <person name="Servin-Garciduenas L.E."/>
        </authorList>
    </citation>
    <scope>NUCLEOTIDE SEQUENCE</scope>
</reference>
<comment type="caution">
    <text evidence="1">The sequence shown here is derived from an EMBL/GenBank/DDBJ whole genome shotgun (WGS) entry which is preliminary data.</text>
</comment>
<dbReference type="Proteomes" id="UP000033636">
    <property type="component" value="Unassembled WGS sequence"/>
</dbReference>
<evidence type="ECO:0000313" key="1">
    <source>
        <dbReference type="EMBL" id="MFB6489846.1"/>
    </source>
</evidence>
<evidence type="ECO:0000313" key="2">
    <source>
        <dbReference type="Proteomes" id="UP000033636"/>
    </source>
</evidence>
<sequence length="480" mass="54824">MRIYNTATKRVEQFVVRTPGEASGYVCGITPYDSVHVGHGRVYVVFDIFRRYLEHLGLRVKLVINFTDIDDKIINRAKEEFGAEAYRRWREVPERYIREYYDVMNRLYVKPAYAYPRVTENIEDMISWIRALIEKGAAYVAPDGSVYFEVGRVPRYGEFSGQKIEELIAGARVEPEPGKKNPLDFALWKSWTPGEPWWVSPWCPGRPGWHLECVVMSTKYLGLPFDFHGGGADLIFPHHENEIAIARALYGVDYFAKYWIHVGYVTVGGEKMSKSLGNIVPLREVLSKYDGEVLRLAYAMSHYRKPMEFNYELLDRAVDMLKTMYTAYDELKQAIEGAGDGEDRAGLGAEAAEYVKRFEDALADDFSTNEAAKALYDMARFIISKALYSLDKTNKAALSKIFADYVAMAEVLGVLNKRDIGGDLMELAKALVEARARLRAERNYALADYIRERARAAGVEMHDMGPKTFFTIDRRLRISS</sequence>
<dbReference type="EC" id="6.1.1.16" evidence="1"/>
<accession>A0ACC6UYQ4</accession>